<evidence type="ECO:0000313" key="2">
    <source>
        <dbReference type="Proteomes" id="UP000198211"/>
    </source>
</evidence>
<organism evidence="1 2">
    <name type="scientific">Phytophthora megakarya</name>
    <dbReference type="NCBI Taxonomy" id="4795"/>
    <lineage>
        <taxon>Eukaryota</taxon>
        <taxon>Sar</taxon>
        <taxon>Stramenopiles</taxon>
        <taxon>Oomycota</taxon>
        <taxon>Peronosporomycetes</taxon>
        <taxon>Peronosporales</taxon>
        <taxon>Peronosporaceae</taxon>
        <taxon>Phytophthora</taxon>
    </lineage>
</organism>
<keyword evidence="2" id="KW-1185">Reference proteome</keyword>
<evidence type="ECO:0000313" key="1">
    <source>
        <dbReference type="EMBL" id="OWZ16277.1"/>
    </source>
</evidence>
<gene>
    <name evidence="1" type="ORF">PHMEG_0009950</name>
</gene>
<name>A0A225WGY8_9STRA</name>
<comment type="caution">
    <text evidence="1">The sequence shown here is derived from an EMBL/GenBank/DDBJ whole genome shotgun (WGS) entry which is preliminary data.</text>
</comment>
<sequence>MKEALQYNFRCQPHSLLKTTKIIFPRYHKPSYITKRCRTNHPGEHNPPVVGRSLGSCGIETCVNKIFTDPAPPHMGGTDRHDQLRLQRFSIQMVVRLKKYYHVILL</sequence>
<dbReference type="OrthoDB" id="123873at2759"/>
<protein>
    <submittedName>
        <fullName evidence="1">Uncharacterized protein</fullName>
    </submittedName>
</protein>
<reference evidence="2" key="1">
    <citation type="submission" date="2017-03" db="EMBL/GenBank/DDBJ databases">
        <title>Phytopthora megakarya and P. palmivora, two closely related causual agents of cacao black pod achieved similar genome size and gene model numbers by different mechanisms.</title>
        <authorList>
            <person name="Ali S."/>
            <person name="Shao J."/>
            <person name="Larry D.J."/>
            <person name="Kronmiller B."/>
            <person name="Shen D."/>
            <person name="Strem M.D."/>
            <person name="Melnick R.L."/>
            <person name="Guiltinan M.J."/>
            <person name="Tyler B.M."/>
            <person name="Meinhardt L.W."/>
            <person name="Bailey B.A."/>
        </authorList>
    </citation>
    <scope>NUCLEOTIDE SEQUENCE [LARGE SCALE GENOMIC DNA]</scope>
    <source>
        <strain evidence="2">zdho120</strain>
    </source>
</reference>
<proteinExistence type="predicted"/>
<dbReference type="EMBL" id="NBNE01000962">
    <property type="protein sequence ID" value="OWZ16277.1"/>
    <property type="molecule type" value="Genomic_DNA"/>
</dbReference>
<dbReference type="AlphaFoldDB" id="A0A225WGY8"/>
<accession>A0A225WGY8</accession>
<dbReference type="Proteomes" id="UP000198211">
    <property type="component" value="Unassembled WGS sequence"/>
</dbReference>